<reference evidence="1 2" key="1">
    <citation type="journal article" date="2014" name="BMC Genomics">
        <title>Comparison of environmental and isolate Sulfobacillus genomes reveals diverse carbon, sulfur, nitrogen, and hydrogen metabolisms.</title>
        <authorList>
            <person name="Justice N.B."/>
            <person name="Norman A."/>
            <person name="Brown C.T."/>
            <person name="Singh A."/>
            <person name="Thomas B.C."/>
            <person name="Banfield J.F."/>
        </authorList>
    </citation>
    <scope>NUCLEOTIDE SEQUENCE [LARGE SCALE GENOMIC DNA]</scope>
    <source>
        <strain evidence="1">AMDSBA3</strain>
    </source>
</reference>
<comment type="caution">
    <text evidence="1">The sequence shown here is derived from an EMBL/GenBank/DDBJ whole genome shotgun (WGS) entry which is preliminary data.</text>
</comment>
<protein>
    <submittedName>
        <fullName evidence="1">Uncharacterized protein</fullName>
    </submittedName>
</protein>
<accession>A0A2T2WE21</accession>
<proteinExistence type="predicted"/>
<gene>
    <name evidence="1" type="ORF">C7B45_14715</name>
</gene>
<name>A0A2T2WE21_9FIRM</name>
<evidence type="ECO:0000313" key="1">
    <source>
        <dbReference type="EMBL" id="PSR20468.1"/>
    </source>
</evidence>
<organism evidence="1 2">
    <name type="scientific">Sulfobacillus acidophilus</name>
    <dbReference type="NCBI Taxonomy" id="53633"/>
    <lineage>
        <taxon>Bacteria</taxon>
        <taxon>Bacillati</taxon>
        <taxon>Bacillota</taxon>
        <taxon>Clostridia</taxon>
        <taxon>Eubacteriales</taxon>
        <taxon>Clostridiales Family XVII. Incertae Sedis</taxon>
        <taxon>Sulfobacillus</taxon>
    </lineage>
</organism>
<evidence type="ECO:0000313" key="2">
    <source>
        <dbReference type="Proteomes" id="UP000241848"/>
    </source>
</evidence>
<dbReference type="AlphaFoldDB" id="A0A2T2WE21"/>
<sequence>MQSPESLMVRAMLEQKKGYRTIRAVIDYRATTPKFRAMSARAPVDPSIHIERINIGGLVAEKCGASFPAIAETVP</sequence>
<dbReference type="Proteomes" id="UP000241848">
    <property type="component" value="Unassembled WGS sequence"/>
</dbReference>
<dbReference type="EMBL" id="PXYV01000061">
    <property type="protein sequence ID" value="PSR20468.1"/>
    <property type="molecule type" value="Genomic_DNA"/>
</dbReference>